<dbReference type="Gene3D" id="3.30.70.1400">
    <property type="entry name" value="Aminomethyltransferase beta-barrel domains"/>
    <property type="match status" value="1"/>
</dbReference>
<dbReference type="OMA" id="MVFKYDQ"/>
<dbReference type="FunCoup" id="A0A7M7M876">
    <property type="interactions" value="108"/>
</dbReference>
<dbReference type="AlphaFoldDB" id="A0A7M7M876"/>
<dbReference type="SUPFAM" id="SSF51905">
    <property type="entry name" value="FAD/NAD(P)-binding domain"/>
    <property type="match status" value="1"/>
</dbReference>
<dbReference type="InterPro" id="IPR029043">
    <property type="entry name" value="GcvT/YgfZ_C"/>
</dbReference>
<proteinExistence type="inferred from homology"/>
<dbReference type="SUPFAM" id="SSF101790">
    <property type="entry name" value="Aminomethyltransferase beta-barrel domain"/>
    <property type="match status" value="1"/>
</dbReference>
<evidence type="ECO:0000256" key="1">
    <source>
        <dbReference type="ARBA" id="ARBA00008609"/>
    </source>
</evidence>
<feature type="domain" description="FAD dependent oxidoreductase" evidence="2">
    <location>
        <begin position="31"/>
        <end position="388"/>
    </location>
</feature>
<dbReference type="EnsemblMetazoa" id="XM_022801192">
    <property type="protein sequence ID" value="XP_022656927"/>
    <property type="gene ID" value="LOC111248602"/>
</dbReference>
<dbReference type="CTD" id="1757"/>
<evidence type="ECO:0000259" key="4">
    <source>
        <dbReference type="Pfam" id="PF08669"/>
    </source>
</evidence>
<name>A0A7M7M876_VARDE</name>
<dbReference type="KEGG" id="vde:111248602"/>
<evidence type="ECO:0008006" key="8">
    <source>
        <dbReference type="Google" id="ProtNLM"/>
    </source>
</evidence>
<dbReference type="InterPro" id="IPR027266">
    <property type="entry name" value="TrmE/GcvT-like"/>
</dbReference>
<dbReference type="Pfam" id="PF01571">
    <property type="entry name" value="GCV_T"/>
    <property type="match status" value="1"/>
</dbReference>
<comment type="similarity">
    <text evidence="1">Belongs to the GcvT family.</text>
</comment>
<dbReference type="Pfam" id="PF16350">
    <property type="entry name" value="FAO_M"/>
    <property type="match status" value="1"/>
</dbReference>
<evidence type="ECO:0000259" key="2">
    <source>
        <dbReference type="Pfam" id="PF01266"/>
    </source>
</evidence>
<evidence type="ECO:0000259" key="5">
    <source>
        <dbReference type="Pfam" id="PF16350"/>
    </source>
</evidence>
<dbReference type="InParanoid" id="A0A7M7M876"/>
<dbReference type="Proteomes" id="UP000594260">
    <property type="component" value="Unplaced"/>
</dbReference>
<dbReference type="GeneID" id="111248602"/>
<sequence>MYHRLAGLLARGTYRAATRVYSTEVPKDAEVVVIGGGIIGCSTLYHLSKRACRAVLVERDRLTSGTTWHTAGLVWRLRPSDTDIQVLNHTRHLLKHALRKETGLDTGFIENGGLFLANNKERLDEYKRLMTIGRVLGVESYILTPAETKKLYPLLNVDDLYGALYSPGDGCVDPTSYCAALTKAATRNGATIKEHCPVLDIETKLDDFGVTRVTGVRTSKGFIKTSQVVNCSGVWAPKIGTMVGAAVPLIPIKHAYITTEKIAGIENMPNVRDHDLSLYFRLQGDALAVGGYEPNPIILDKVDDNFSFGLYDLDMDVFGIHLQQGIKRCPILEKTGLKSTICGPESFTADHKPLLGEDVNVRGFFHGCGFNSLGINGSGGCGRELADWVLDGRPQLDMFAYDIRRFSPRVTSNLRWLRERSHEAYVKSYSIVYPHDEPLAARLMMKDPLFDDFLNQGCVFQERQGFERPGWFAKDGRNEILEYDYYESVGRRYHQNYKYRSKLSMDYTFEFPKQHNILREEALACREHVAIFNMTYFGKFLLTGPDAQKAADWLCSNDVHRKEGSTVYTCLLNKNGRVEADLTFSVLKGDIGATPVNPAFDGVGFYIVTGGGPALQAWTHIKQTIEDQQFQCHLFDYSDQIGILSIQGPQSRELLQALTSADLSDEAFPFSTHQMINFAGHPARAIRWTFVGELGWELHVPYDGMLDVYRTIMRAGEKFGLRNAGYRALDSLSIETGHPHWQFDLRLDDTLLEAGLGFICKLDEDIPFLGRQALEDQKKRGLRKRIACFTIDEILFSRHAPLVGMEAIYRNGCPVGFLRRANFGFALNQSIGYGYLIHPDPEGIATVDWLVRGNYAIESYGRSIAAKLHTCSPFDPQGYRIKGLYDMHTARH</sequence>
<dbReference type="Gene3D" id="2.40.30.110">
    <property type="entry name" value="Aminomethyltransferase beta-barrel domains"/>
    <property type="match status" value="1"/>
</dbReference>
<feature type="domain" description="GCVT N-terminal" evidence="3">
    <location>
        <begin position="451"/>
        <end position="763"/>
    </location>
</feature>
<reference evidence="6" key="1">
    <citation type="submission" date="2021-01" db="UniProtKB">
        <authorList>
            <consortium name="EnsemblMetazoa"/>
        </authorList>
    </citation>
    <scope>IDENTIFICATION</scope>
</reference>
<dbReference type="GO" id="GO:0005739">
    <property type="term" value="C:mitochondrion"/>
    <property type="evidence" value="ECO:0007669"/>
    <property type="project" value="TreeGrafter"/>
</dbReference>
<evidence type="ECO:0000313" key="7">
    <source>
        <dbReference type="Proteomes" id="UP000594260"/>
    </source>
</evidence>
<dbReference type="Gene3D" id="3.30.9.10">
    <property type="entry name" value="D-Amino Acid Oxidase, subunit A, domain 2"/>
    <property type="match status" value="1"/>
</dbReference>
<dbReference type="Gene3D" id="3.50.50.60">
    <property type="entry name" value="FAD/NAD(P)-binding domain"/>
    <property type="match status" value="1"/>
</dbReference>
<keyword evidence="7" id="KW-1185">Reference proteome</keyword>
<protein>
    <recommendedName>
        <fullName evidence="8">Sarcosine dehydrogenase</fullName>
    </recommendedName>
</protein>
<dbReference type="PANTHER" id="PTHR43757:SF11">
    <property type="entry name" value="SARCOSINE DEHYDROGENASE"/>
    <property type="match status" value="1"/>
</dbReference>
<evidence type="ECO:0000313" key="6">
    <source>
        <dbReference type="EnsemblMetazoa" id="XP_022656927"/>
    </source>
</evidence>
<feature type="domain" description="FAD dependent oxidoreductase central" evidence="5">
    <location>
        <begin position="391"/>
        <end position="442"/>
    </location>
</feature>
<dbReference type="OrthoDB" id="498204at2759"/>
<dbReference type="InterPro" id="IPR013977">
    <property type="entry name" value="GcvT_C"/>
</dbReference>
<dbReference type="FunFam" id="3.50.50.60:FF:000769">
    <property type="entry name" value="Sarcosine dehydrogenase"/>
    <property type="match status" value="1"/>
</dbReference>
<dbReference type="RefSeq" id="XP_022656927.1">
    <property type="nucleotide sequence ID" value="XM_022801192.1"/>
</dbReference>
<dbReference type="Pfam" id="PF01266">
    <property type="entry name" value="DAO"/>
    <property type="match status" value="1"/>
</dbReference>
<dbReference type="SUPFAM" id="SSF103025">
    <property type="entry name" value="Folate-binding domain"/>
    <property type="match status" value="1"/>
</dbReference>
<organism evidence="6 7">
    <name type="scientific">Varroa destructor</name>
    <name type="common">Honeybee mite</name>
    <dbReference type="NCBI Taxonomy" id="109461"/>
    <lineage>
        <taxon>Eukaryota</taxon>
        <taxon>Metazoa</taxon>
        <taxon>Ecdysozoa</taxon>
        <taxon>Arthropoda</taxon>
        <taxon>Chelicerata</taxon>
        <taxon>Arachnida</taxon>
        <taxon>Acari</taxon>
        <taxon>Parasitiformes</taxon>
        <taxon>Mesostigmata</taxon>
        <taxon>Gamasina</taxon>
        <taxon>Dermanyssoidea</taxon>
        <taxon>Varroidae</taxon>
        <taxon>Varroa</taxon>
    </lineage>
</organism>
<dbReference type="InterPro" id="IPR028896">
    <property type="entry name" value="GcvT/YgfZ/DmdA"/>
</dbReference>
<dbReference type="Gene3D" id="3.30.1360.120">
    <property type="entry name" value="Probable tRNA modification gtpase trme, domain 1"/>
    <property type="match status" value="1"/>
</dbReference>
<dbReference type="InterPro" id="IPR006222">
    <property type="entry name" value="GCVT_N"/>
</dbReference>
<dbReference type="PANTHER" id="PTHR43757">
    <property type="entry name" value="AMINOMETHYLTRANSFERASE"/>
    <property type="match status" value="1"/>
</dbReference>
<dbReference type="InterPro" id="IPR032503">
    <property type="entry name" value="FAO_M"/>
</dbReference>
<evidence type="ECO:0000259" key="3">
    <source>
        <dbReference type="Pfam" id="PF01571"/>
    </source>
</evidence>
<feature type="domain" description="Aminomethyltransferase C-terminal" evidence="4">
    <location>
        <begin position="784"/>
        <end position="869"/>
    </location>
</feature>
<dbReference type="SUPFAM" id="SSF54373">
    <property type="entry name" value="FAD-linked reductases, C-terminal domain"/>
    <property type="match status" value="1"/>
</dbReference>
<dbReference type="InterPro" id="IPR036188">
    <property type="entry name" value="FAD/NAD-bd_sf"/>
</dbReference>
<accession>A0A7M7M876</accession>
<dbReference type="InterPro" id="IPR006076">
    <property type="entry name" value="FAD-dep_OxRdtase"/>
</dbReference>
<dbReference type="Pfam" id="PF08669">
    <property type="entry name" value="GCV_T_C"/>
    <property type="match status" value="1"/>
</dbReference>